<name>A0A482VSA7_ASBVE</name>
<dbReference type="Gene3D" id="3.80.10.10">
    <property type="entry name" value="Ribonuclease Inhibitor"/>
    <property type="match status" value="1"/>
</dbReference>
<dbReference type="SMART" id="SM00256">
    <property type="entry name" value="FBOX"/>
    <property type="match status" value="1"/>
</dbReference>
<protein>
    <submittedName>
        <fullName evidence="2">F-box-like domain containing protein</fullName>
    </submittedName>
</protein>
<feature type="domain" description="F-box" evidence="1">
    <location>
        <begin position="37"/>
        <end position="84"/>
    </location>
</feature>
<dbReference type="InterPro" id="IPR032675">
    <property type="entry name" value="LRR_dom_sf"/>
</dbReference>
<gene>
    <name evidence="2" type="ORF">BDFB_012946</name>
</gene>
<keyword evidence="3" id="KW-1185">Reference proteome</keyword>
<dbReference type="PROSITE" id="PS50181">
    <property type="entry name" value="FBOX"/>
    <property type="match status" value="1"/>
</dbReference>
<reference evidence="2 3" key="1">
    <citation type="submission" date="2017-03" db="EMBL/GenBank/DDBJ databases">
        <title>Genome of the blue death feigning beetle - Asbolus verrucosus.</title>
        <authorList>
            <person name="Rider S.D."/>
        </authorList>
    </citation>
    <scope>NUCLEOTIDE SEQUENCE [LARGE SCALE GENOMIC DNA]</scope>
    <source>
        <strain evidence="2">Butters</strain>
        <tissue evidence="2">Head and leg muscle</tissue>
    </source>
</reference>
<dbReference type="Pfam" id="PF12937">
    <property type="entry name" value="F-box-like"/>
    <property type="match status" value="1"/>
</dbReference>
<evidence type="ECO:0000259" key="1">
    <source>
        <dbReference type="PROSITE" id="PS50181"/>
    </source>
</evidence>
<dbReference type="AlphaFoldDB" id="A0A482VSA7"/>
<dbReference type="STRING" id="1661398.A0A482VSA7"/>
<proteinExistence type="predicted"/>
<dbReference type="EMBL" id="QDEB01071643">
    <property type="protein sequence ID" value="RZC35359.1"/>
    <property type="molecule type" value="Genomic_DNA"/>
</dbReference>
<dbReference type="InterPro" id="IPR036047">
    <property type="entry name" value="F-box-like_dom_sf"/>
</dbReference>
<sequence length="223" mass="25938">MLCCEKNPYNLRNKQSCKRRQSFGGETAVEKKRLRSFDHITSLPDEILLHIFSYLKREDLYYNVRSVCRRWNRIAMFSSSWKEVIAGNEIPTGVLSNWLHFSPVIKHFRISDRNDADVILEAISKSPSHVESITIINCWGSSRKLSIRSNVLCNLLTRCKKLGRINFENVKIRSCKFFKLLAKRRNGDAFLQLCYIGPVTPKQYNVLKESCSGWIFTELIEVV</sequence>
<comment type="caution">
    <text evidence="2">The sequence shown here is derived from an EMBL/GenBank/DDBJ whole genome shotgun (WGS) entry which is preliminary data.</text>
</comment>
<dbReference type="SUPFAM" id="SSF81383">
    <property type="entry name" value="F-box domain"/>
    <property type="match status" value="1"/>
</dbReference>
<evidence type="ECO:0000313" key="3">
    <source>
        <dbReference type="Proteomes" id="UP000292052"/>
    </source>
</evidence>
<organism evidence="2 3">
    <name type="scientific">Asbolus verrucosus</name>
    <name type="common">Desert ironclad beetle</name>
    <dbReference type="NCBI Taxonomy" id="1661398"/>
    <lineage>
        <taxon>Eukaryota</taxon>
        <taxon>Metazoa</taxon>
        <taxon>Ecdysozoa</taxon>
        <taxon>Arthropoda</taxon>
        <taxon>Hexapoda</taxon>
        <taxon>Insecta</taxon>
        <taxon>Pterygota</taxon>
        <taxon>Neoptera</taxon>
        <taxon>Endopterygota</taxon>
        <taxon>Coleoptera</taxon>
        <taxon>Polyphaga</taxon>
        <taxon>Cucujiformia</taxon>
        <taxon>Tenebrionidae</taxon>
        <taxon>Pimeliinae</taxon>
        <taxon>Asbolus</taxon>
    </lineage>
</organism>
<dbReference type="Proteomes" id="UP000292052">
    <property type="component" value="Unassembled WGS sequence"/>
</dbReference>
<evidence type="ECO:0000313" key="2">
    <source>
        <dbReference type="EMBL" id="RZC35359.1"/>
    </source>
</evidence>
<dbReference type="InterPro" id="IPR001810">
    <property type="entry name" value="F-box_dom"/>
</dbReference>
<accession>A0A482VSA7</accession>
<dbReference type="OrthoDB" id="10257471at2759"/>